<comment type="caution">
    <text evidence="3">The sequence shown here is derived from an EMBL/GenBank/DDBJ whole genome shotgun (WGS) entry which is preliminary data.</text>
</comment>
<evidence type="ECO:0000256" key="2">
    <source>
        <dbReference type="SAM" id="Phobius"/>
    </source>
</evidence>
<organism evidence="3 4">
    <name type="scientific">Ponticaulis profundi</name>
    <dbReference type="NCBI Taxonomy" id="2665222"/>
    <lineage>
        <taxon>Bacteria</taxon>
        <taxon>Pseudomonadati</taxon>
        <taxon>Pseudomonadota</taxon>
        <taxon>Alphaproteobacteria</taxon>
        <taxon>Hyphomonadales</taxon>
        <taxon>Hyphomonadaceae</taxon>
        <taxon>Ponticaulis</taxon>
    </lineage>
</organism>
<accession>A0ABW1SAF7</accession>
<feature type="transmembrane region" description="Helical" evidence="2">
    <location>
        <begin position="71"/>
        <end position="96"/>
    </location>
</feature>
<reference evidence="4" key="1">
    <citation type="journal article" date="2019" name="Int. J. Syst. Evol. Microbiol.">
        <title>The Global Catalogue of Microorganisms (GCM) 10K type strain sequencing project: providing services to taxonomists for standard genome sequencing and annotation.</title>
        <authorList>
            <consortium name="The Broad Institute Genomics Platform"/>
            <consortium name="The Broad Institute Genome Sequencing Center for Infectious Disease"/>
            <person name="Wu L."/>
            <person name="Ma J."/>
        </authorList>
    </citation>
    <scope>NUCLEOTIDE SEQUENCE [LARGE SCALE GENOMIC DNA]</scope>
    <source>
        <strain evidence="4">CGMCC-1.15741</strain>
    </source>
</reference>
<name>A0ABW1SAF7_9PROT</name>
<dbReference type="Proteomes" id="UP001596303">
    <property type="component" value="Unassembled WGS sequence"/>
</dbReference>
<keyword evidence="4" id="KW-1185">Reference proteome</keyword>
<gene>
    <name evidence="3" type="ORF">ACFQDM_10685</name>
</gene>
<feature type="transmembrane region" description="Helical" evidence="2">
    <location>
        <begin position="42"/>
        <end position="65"/>
    </location>
</feature>
<feature type="region of interest" description="Disordered" evidence="1">
    <location>
        <begin position="1"/>
        <end position="29"/>
    </location>
</feature>
<dbReference type="RefSeq" id="WP_377378855.1">
    <property type="nucleotide sequence ID" value="NZ_JBHSSW010000012.1"/>
</dbReference>
<evidence type="ECO:0000256" key="1">
    <source>
        <dbReference type="SAM" id="MobiDB-lite"/>
    </source>
</evidence>
<keyword evidence="2" id="KW-1133">Transmembrane helix</keyword>
<protein>
    <submittedName>
        <fullName evidence="3">Uncharacterized protein</fullName>
    </submittedName>
</protein>
<keyword evidence="2" id="KW-0472">Membrane</keyword>
<sequence>MVAGSDSPTSMYDEITSFSENSTPPKTQTVTSRIKHPATFEIGIALALTVGSLIALLLVKLIGGASFMGDILSFGLIGLFCVGLVYAASVGGAIYLSKRGTVPKLYWVAVGVLDRETKDDAPVPVDYLYLELADGRRLSVKADPDIADRAAPGKVGWATFDKTSVTRFVTG</sequence>
<evidence type="ECO:0000313" key="3">
    <source>
        <dbReference type="EMBL" id="MFC6198551.1"/>
    </source>
</evidence>
<keyword evidence="2" id="KW-0812">Transmembrane</keyword>
<dbReference type="EMBL" id="JBHSSW010000012">
    <property type="protein sequence ID" value="MFC6198551.1"/>
    <property type="molecule type" value="Genomic_DNA"/>
</dbReference>
<evidence type="ECO:0000313" key="4">
    <source>
        <dbReference type="Proteomes" id="UP001596303"/>
    </source>
</evidence>
<proteinExistence type="predicted"/>